<evidence type="ECO:0000313" key="2">
    <source>
        <dbReference type="Proteomes" id="UP000306552"/>
    </source>
</evidence>
<evidence type="ECO:0000313" key="1">
    <source>
        <dbReference type="EMBL" id="TKS57624.1"/>
    </source>
</evidence>
<dbReference type="EMBL" id="SWMU01000001">
    <property type="protein sequence ID" value="TKS57624.1"/>
    <property type="molecule type" value="Genomic_DNA"/>
</dbReference>
<dbReference type="OrthoDB" id="9811416at2"/>
<name>A0A4U5TVJ2_9FLAO</name>
<sequence>MRLHSENIKQDSLLKTFIPNQSFTGFKNLEAASKEIIAELQQKGYLNLRAYQLEPANDSVYQLQLNLRKKYNVVYIKNHSAFTDVFNNMEPYVKIEDLPERLFVTLNQLSKEGKPFSQVKLKEIEFNESDTVFAKIDLNESPKRTLDKIVIRGYDKFPQAFLKHYCNVKIGAVFNREQLLKQSEQLDALRFVNQTKTPQVQFTKDSTNLFLYLDRSQANSFDGFLGFNNSDENDFQLIGNIDLSLVNNFNAGEEINLNYRNDGNAQEWFDVGLRLPYIFQSRFSIEAGLNFFKQDSTFSNNAQRLKLDYQVTQNINLGLNTKIESSTNLLDAENQINDIQDFDKSRYGLEAVYNKPKRFSSLFLSTQYVNLNFGIARRQTQTLEEDQQYISLKARQIFKIDKRQYVYLGLDSGFLSSEQYLSNELYRLGGINSIRGFAENRFFANLFGTIQTEYRYILGSNLYIHSVLDYGFYENDIDRFSENLYSLGVGFGIETRAGVLRLIFANGGSDTQNIEFKNTQIHLKFLTVF</sequence>
<accession>A0A4U5TVJ2</accession>
<organism evidence="1 2">
    <name type="scientific">Mesohalobacter halotolerans</name>
    <dbReference type="NCBI Taxonomy" id="1883405"/>
    <lineage>
        <taxon>Bacteria</taxon>
        <taxon>Pseudomonadati</taxon>
        <taxon>Bacteroidota</taxon>
        <taxon>Flavobacteriia</taxon>
        <taxon>Flavobacteriales</taxon>
        <taxon>Flavobacteriaceae</taxon>
        <taxon>Mesohalobacter</taxon>
    </lineage>
</organism>
<proteinExistence type="predicted"/>
<dbReference type="RefSeq" id="WP_138931324.1">
    <property type="nucleotide sequence ID" value="NZ_SWMU01000001.1"/>
</dbReference>
<comment type="caution">
    <text evidence="1">The sequence shown here is derived from an EMBL/GenBank/DDBJ whole genome shotgun (WGS) entry which is preliminary data.</text>
</comment>
<dbReference type="AlphaFoldDB" id="A0A4U5TVJ2"/>
<reference evidence="1 2" key="1">
    <citation type="submission" date="2019-04" db="EMBL/GenBank/DDBJ databases">
        <title>Psychroflexus halotolerans sp. nov., isolated from a marine solar saltern.</title>
        <authorList>
            <person name="Feng X."/>
        </authorList>
    </citation>
    <scope>NUCLEOTIDE SEQUENCE [LARGE SCALE GENOMIC DNA]</scope>
    <source>
        <strain evidence="1 2">WDS2C27</strain>
    </source>
</reference>
<evidence type="ECO:0008006" key="3">
    <source>
        <dbReference type="Google" id="ProtNLM"/>
    </source>
</evidence>
<protein>
    <recommendedName>
        <fullName evidence="3">Bacterial surface antigen (D15) domain-containing protein</fullName>
    </recommendedName>
</protein>
<dbReference type="Gene3D" id="2.40.160.50">
    <property type="entry name" value="membrane protein fhac: a member of the omp85/tpsb transporter family"/>
    <property type="match status" value="1"/>
</dbReference>
<gene>
    <name evidence="1" type="ORF">FCN74_04200</name>
</gene>
<dbReference type="Proteomes" id="UP000306552">
    <property type="component" value="Unassembled WGS sequence"/>
</dbReference>
<keyword evidence="2" id="KW-1185">Reference proteome</keyword>